<dbReference type="AlphaFoldDB" id="A0AAV2I3R8"/>
<dbReference type="EMBL" id="CAXITT010000399">
    <property type="protein sequence ID" value="CAL1540774.1"/>
    <property type="molecule type" value="Genomic_DNA"/>
</dbReference>
<gene>
    <name evidence="2" type="ORF">GSLYS_00014423001</name>
</gene>
<dbReference type="Proteomes" id="UP001497497">
    <property type="component" value="Unassembled WGS sequence"/>
</dbReference>
<comment type="caution">
    <text evidence="2">The sequence shown here is derived from an EMBL/GenBank/DDBJ whole genome shotgun (WGS) entry which is preliminary data.</text>
</comment>
<evidence type="ECO:0000313" key="3">
    <source>
        <dbReference type="Proteomes" id="UP001497497"/>
    </source>
</evidence>
<keyword evidence="3" id="KW-1185">Reference proteome</keyword>
<reference evidence="2 3" key="1">
    <citation type="submission" date="2024-04" db="EMBL/GenBank/DDBJ databases">
        <authorList>
            <consortium name="Genoscope - CEA"/>
            <person name="William W."/>
        </authorList>
    </citation>
    <scope>NUCLEOTIDE SEQUENCE [LARGE SCALE GENOMIC DNA]</scope>
</reference>
<protein>
    <submittedName>
        <fullName evidence="2">Uncharacterized protein</fullName>
    </submittedName>
</protein>
<sequence length="199" mass="22336">MIEMKAAKMSGRVFSFFASLTLIATTVRCATIRVKGGCPEGHKPGDTWEREGCQQCFCDVGWWTCSSCGVCRHEYDKNSCYLERSKSGYPECCKHKRVCKGQDGFDESKLQPDPNQRRKEPEITGVVLTENPVIKAEFHNLIAHVPVDVENTYVVPEDHPSDWDVDQGVLVKEPILLPEEPIILGTEFVANVDDESVET</sequence>
<feature type="chain" id="PRO_5043864345" evidence="1">
    <location>
        <begin position="30"/>
        <end position="199"/>
    </location>
</feature>
<name>A0AAV2I3R8_LYMST</name>
<proteinExistence type="predicted"/>
<keyword evidence="1" id="KW-0732">Signal</keyword>
<evidence type="ECO:0000313" key="2">
    <source>
        <dbReference type="EMBL" id="CAL1540774.1"/>
    </source>
</evidence>
<feature type="signal peptide" evidence="1">
    <location>
        <begin position="1"/>
        <end position="29"/>
    </location>
</feature>
<organism evidence="2 3">
    <name type="scientific">Lymnaea stagnalis</name>
    <name type="common">Great pond snail</name>
    <name type="synonym">Helix stagnalis</name>
    <dbReference type="NCBI Taxonomy" id="6523"/>
    <lineage>
        <taxon>Eukaryota</taxon>
        <taxon>Metazoa</taxon>
        <taxon>Spiralia</taxon>
        <taxon>Lophotrochozoa</taxon>
        <taxon>Mollusca</taxon>
        <taxon>Gastropoda</taxon>
        <taxon>Heterobranchia</taxon>
        <taxon>Euthyneura</taxon>
        <taxon>Panpulmonata</taxon>
        <taxon>Hygrophila</taxon>
        <taxon>Lymnaeoidea</taxon>
        <taxon>Lymnaeidae</taxon>
        <taxon>Lymnaea</taxon>
    </lineage>
</organism>
<evidence type="ECO:0000256" key="1">
    <source>
        <dbReference type="SAM" id="SignalP"/>
    </source>
</evidence>
<accession>A0AAV2I3R8</accession>